<evidence type="ECO:0000256" key="1">
    <source>
        <dbReference type="SAM" id="MobiDB-lite"/>
    </source>
</evidence>
<dbReference type="CDD" id="cd00146">
    <property type="entry name" value="PKD"/>
    <property type="match status" value="2"/>
</dbReference>
<dbReference type="Pfam" id="PF18911">
    <property type="entry name" value="PKD_4"/>
    <property type="match status" value="2"/>
</dbReference>
<gene>
    <name evidence="3" type="ORF">H7F21_03435</name>
</gene>
<dbReference type="InterPro" id="IPR013783">
    <property type="entry name" value="Ig-like_fold"/>
</dbReference>
<dbReference type="Gene3D" id="2.60.40.10">
    <property type="entry name" value="Immunoglobulins"/>
    <property type="match status" value="3"/>
</dbReference>
<feature type="compositionally biased region" description="Polar residues" evidence="1">
    <location>
        <begin position="318"/>
        <end position="328"/>
    </location>
</feature>
<dbReference type="EMBL" id="JACLCP010000001">
    <property type="protein sequence ID" value="MBC2844132.1"/>
    <property type="molecule type" value="Genomic_DNA"/>
</dbReference>
<evidence type="ECO:0000313" key="4">
    <source>
        <dbReference type="Proteomes" id="UP000533900"/>
    </source>
</evidence>
<dbReference type="Pfam" id="PF00801">
    <property type="entry name" value="PKD"/>
    <property type="match status" value="1"/>
</dbReference>
<accession>A0A842ILM2</accession>
<name>A0A842ILM2_9FLAO</name>
<reference evidence="3" key="1">
    <citation type="submission" date="2020-08" db="EMBL/GenBank/DDBJ databases">
        <title>Winogradskyella ouciana sp. nov., isolated from the hadal seawater of the Mariana Trench.</title>
        <authorList>
            <person name="He X."/>
        </authorList>
    </citation>
    <scope>NUCLEOTIDE SEQUENCE [LARGE SCALE GENOMIC DNA]</scope>
    <source>
        <strain evidence="3">KCTC 52348</strain>
    </source>
</reference>
<comment type="caution">
    <text evidence="3">The sequence shown here is derived from an EMBL/GenBank/DDBJ whole genome shotgun (WGS) entry which is preliminary data.</text>
</comment>
<feature type="compositionally biased region" description="Low complexity" evidence="1">
    <location>
        <begin position="352"/>
        <end position="362"/>
    </location>
</feature>
<dbReference type="SMART" id="SM00089">
    <property type="entry name" value="PKD"/>
    <property type="match status" value="3"/>
</dbReference>
<dbReference type="RefSeq" id="WP_185787821.1">
    <property type="nucleotide sequence ID" value="NZ_JACLCP010000001.1"/>
</dbReference>
<feature type="domain" description="PKD" evidence="2">
    <location>
        <begin position="231"/>
        <end position="280"/>
    </location>
</feature>
<organism evidence="3 4">
    <name type="scientific">Winogradskyella flava</name>
    <dbReference type="NCBI Taxonomy" id="1884876"/>
    <lineage>
        <taxon>Bacteria</taxon>
        <taxon>Pseudomonadati</taxon>
        <taxon>Bacteroidota</taxon>
        <taxon>Flavobacteriia</taxon>
        <taxon>Flavobacteriales</taxon>
        <taxon>Flavobacteriaceae</taxon>
        <taxon>Winogradskyella</taxon>
    </lineage>
</organism>
<dbReference type="AlphaFoldDB" id="A0A842ILM2"/>
<keyword evidence="4" id="KW-1185">Reference proteome</keyword>
<dbReference type="InterPro" id="IPR000601">
    <property type="entry name" value="PKD_dom"/>
</dbReference>
<dbReference type="PROSITE" id="PS50093">
    <property type="entry name" value="PKD"/>
    <property type="match status" value="3"/>
</dbReference>
<evidence type="ECO:0000313" key="3">
    <source>
        <dbReference type="EMBL" id="MBC2844132.1"/>
    </source>
</evidence>
<sequence>MTHTLIKKYALGLFVLVLMFSLASCYDDGYEEFVPPSGNVNNIQPNTLFTTSLDSDNTLTVVFRSYSTDAVSYQWDFGDGNSSTEADPDYTYATGGLYTVTLTTISSDGLEATATADVSPIFVDFDFTTLDSQVTFNNLTSGASSLEWDFGDGTIVEWELEDTEQDPDFNPVHGYLTEDTFQATLTATDFLGRAFSVTKSIEGLVLSTVPNFTFSVSSLTVQFTDDSLLAVTHSWDFGDGNTSNEVNPTHTYAAPGAYDVTLTTTNEAGVARNITISVPVGGVTPTFPAVIQNGDMETYPTSENNNNDLVDAWTVDPDNSFNNGSPTPFNFWRNDDLEGWVSTPANNGGTGTTDKGSSSGTDAQSAGGTSGRSLKFDSSGERAYQPFEVELGVEGYTISAFVKTETTPIGDVEGTFYILSGEPAGDNELPGLTLASQQVISNDINTWQQITFSFNADATFSFPQSRVDENTDDILVSTDQKFVIFYFVPTNTVTGTNEVFLTDVVINTPGF</sequence>
<dbReference type="InterPro" id="IPR022409">
    <property type="entry name" value="PKD/Chitinase_dom"/>
</dbReference>
<dbReference type="SUPFAM" id="SSF49299">
    <property type="entry name" value="PKD domain"/>
    <property type="match status" value="2"/>
</dbReference>
<dbReference type="PANTHER" id="PTHR36842">
    <property type="entry name" value="PROTEIN TOLB HOMOLOG"/>
    <property type="match status" value="1"/>
</dbReference>
<feature type="region of interest" description="Disordered" evidence="1">
    <location>
        <begin position="318"/>
        <end position="379"/>
    </location>
</feature>
<dbReference type="PROSITE" id="PS51257">
    <property type="entry name" value="PROKAR_LIPOPROTEIN"/>
    <property type="match status" value="1"/>
</dbReference>
<feature type="domain" description="PKD" evidence="2">
    <location>
        <begin position="67"/>
        <end position="118"/>
    </location>
</feature>
<protein>
    <submittedName>
        <fullName evidence="3">PKD domain-containing protein</fullName>
    </submittedName>
</protein>
<evidence type="ECO:0000259" key="2">
    <source>
        <dbReference type="PROSITE" id="PS50093"/>
    </source>
</evidence>
<dbReference type="PANTHER" id="PTHR36842:SF1">
    <property type="entry name" value="PROTEIN TOLB"/>
    <property type="match status" value="1"/>
</dbReference>
<proteinExistence type="predicted"/>
<dbReference type="InterPro" id="IPR035986">
    <property type="entry name" value="PKD_dom_sf"/>
</dbReference>
<feature type="domain" description="PKD" evidence="2">
    <location>
        <begin position="140"/>
        <end position="201"/>
    </location>
</feature>
<dbReference type="Proteomes" id="UP000533900">
    <property type="component" value="Unassembled WGS sequence"/>
</dbReference>